<evidence type="ECO:0000313" key="1">
    <source>
        <dbReference type="EMBL" id="MBD3870241.1"/>
    </source>
</evidence>
<gene>
    <name evidence="1" type="ORF">IFJ97_02640</name>
</gene>
<reference evidence="1 2" key="1">
    <citation type="submission" date="2020-08" db="EMBL/GenBank/DDBJ databases">
        <title>Acidobacteriota in marine sediments use diverse sulfur dissimilation pathways.</title>
        <authorList>
            <person name="Wasmund K."/>
        </authorList>
    </citation>
    <scope>NUCLEOTIDE SEQUENCE [LARGE SCALE GENOMIC DNA]</scope>
    <source>
        <strain evidence="1">MAG AM3-A</strain>
    </source>
</reference>
<organism evidence="1 2">
    <name type="scientific">Candidatus Sulfomarinibacter kjeldsenii</name>
    <dbReference type="NCBI Taxonomy" id="2885994"/>
    <lineage>
        <taxon>Bacteria</taxon>
        <taxon>Pseudomonadati</taxon>
        <taxon>Acidobacteriota</taxon>
        <taxon>Thermoanaerobaculia</taxon>
        <taxon>Thermoanaerobaculales</taxon>
        <taxon>Candidatus Sulfomarinibacteraceae</taxon>
        <taxon>Candidatus Sulfomarinibacter</taxon>
    </lineage>
</organism>
<evidence type="ECO:0000313" key="2">
    <source>
        <dbReference type="Proteomes" id="UP000598633"/>
    </source>
</evidence>
<protein>
    <submittedName>
        <fullName evidence="1">Uncharacterized protein</fullName>
    </submittedName>
</protein>
<dbReference type="Proteomes" id="UP000598633">
    <property type="component" value="Unassembled WGS sequence"/>
</dbReference>
<feature type="non-terminal residue" evidence="1">
    <location>
        <position position="940"/>
    </location>
</feature>
<accession>A0A8J6YB62</accession>
<sequence length="940" mass="100979">MRYRHLRRTVIAVLATIAFLLIFALAVRAVFEAEPTRRLARSWLVETAAGYGAELEVGELHWGLLPPGLRLRQVSFKGAGIDAEIDALQVDLGRVWLTQREIELGRVAASGVRLSLTGLPRSSGDGQGQLKVRVRQFSLEDLEFEGVDLPGKMALDLQGVRSSWSTEDEESRGFAEVTSAHLEIGRMEPVDFSLLARFVLDKNGVDLSNYRLESAGFELQGRGRIAGGRTRFEINGPVDIGWLDGFLGAHGLLDGAAEVAAVIDTRAPALIEANVSASHIVASGFRLDNAAGRLALVNGSLRGTLTRADFFGGTVRGSYELAEFGGRFPHTVHLEGDGLSLQDFLDHLRIESAGLASNVDLRADGRWNGRSFPAGNGNADLIFRGTTPGLPVSGAVDIALTGEGFLLFDAENLDIGRSNARWQGALTLGTWRPSWSIAANPADFSEIGPMVNAWVGSTVLPDGLAGTGQIQVDLSGPFSELTVNARIDAEPLILDPIRFDRLVAETIIGGSMLRIGSARFQVADGFGEVEGGMAWGAEAGDDQIDLELRGRRIPLEAVASWIDLDQWVDGGTVSFNGALDGPVASPTGLWQLSLDNPVLAGLDLGTASTTIGLESGRFSCTDLSCDHGLEGSLFWNVHDAEVGGTLSWPQMQLAPFGEEMQRLAGDTADVSLNFRVPFGERPTTVLSARSEFAQLDIRAEPDTVEVAATIQGALEVRADLDRDDDGGLSGDGTLQVASANKLLTLLAPDSGVPLSGTAVASFNVDWQDEPLPRIEGRLESIDLELEKQAIQLLEPARFSLSRDGFVVPGLHLRARDDELFVRWAIDPEGQLRGNVSGTMDTLLLRFLLPDWEPAGRASGIVEILGSTDEPLFEGIAEIHKASFRLPGTRTILSQVEGTVFLSEGDVQLEGMDFRFMGGRGRASGRIRERDDTIVLALDGT</sequence>
<dbReference type="EMBL" id="JACXWA010000044">
    <property type="protein sequence ID" value="MBD3870241.1"/>
    <property type="molecule type" value="Genomic_DNA"/>
</dbReference>
<name>A0A8J6YB62_9BACT</name>
<comment type="caution">
    <text evidence="1">The sequence shown here is derived from an EMBL/GenBank/DDBJ whole genome shotgun (WGS) entry which is preliminary data.</text>
</comment>
<dbReference type="AlphaFoldDB" id="A0A8J6YB62"/>
<proteinExistence type="predicted"/>